<evidence type="ECO:0000313" key="1">
    <source>
        <dbReference type="EMBL" id="KAF3603233.1"/>
    </source>
</evidence>
<comment type="caution">
    <text evidence="1">The sequence shown here is derived from an EMBL/GenBank/DDBJ whole genome shotgun (WGS) entry which is preliminary data.</text>
</comment>
<evidence type="ECO:0000313" key="2">
    <source>
        <dbReference type="Proteomes" id="UP000712600"/>
    </source>
</evidence>
<gene>
    <name evidence="1" type="ORF">F2Q69_00038007</name>
</gene>
<name>A0A8S9SSV5_BRACR</name>
<dbReference type="EMBL" id="QGKX02000004">
    <property type="protein sequence ID" value="KAF3603233.1"/>
    <property type="molecule type" value="Genomic_DNA"/>
</dbReference>
<protein>
    <submittedName>
        <fullName evidence="1">Uncharacterized protein</fullName>
    </submittedName>
</protein>
<proteinExistence type="predicted"/>
<dbReference type="Proteomes" id="UP000712600">
    <property type="component" value="Unassembled WGS sequence"/>
</dbReference>
<accession>A0A8S9SSV5</accession>
<dbReference type="AlphaFoldDB" id="A0A8S9SSV5"/>
<organism evidence="1 2">
    <name type="scientific">Brassica cretica</name>
    <name type="common">Mustard</name>
    <dbReference type="NCBI Taxonomy" id="69181"/>
    <lineage>
        <taxon>Eukaryota</taxon>
        <taxon>Viridiplantae</taxon>
        <taxon>Streptophyta</taxon>
        <taxon>Embryophyta</taxon>
        <taxon>Tracheophyta</taxon>
        <taxon>Spermatophyta</taxon>
        <taxon>Magnoliopsida</taxon>
        <taxon>eudicotyledons</taxon>
        <taxon>Gunneridae</taxon>
        <taxon>Pentapetalae</taxon>
        <taxon>rosids</taxon>
        <taxon>malvids</taxon>
        <taxon>Brassicales</taxon>
        <taxon>Brassicaceae</taxon>
        <taxon>Brassiceae</taxon>
        <taxon>Brassica</taxon>
    </lineage>
</organism>
<reference evidence="1" key="1">
    <citation type="submission" date="2019-12" db="EMBL/GenBank/DDBJ databases">
        <title>Genome sequencing and annotation of Brassica cretica.</title>
        <authorList>
            <person name="Studholme D.J."/>
            <person name="Sarris P."/>
        </authorList>
    </citation>
    <scope>NUCLEOTIDE SEQUENCE</scope>
    <source>
        <strain evidence="1">PFS-109/04</strain>
        <tissue evidence="1">Leaf</tissue>
    </source>
</reference>
<sequence length="62" mass="7248">MEDCSLVLRDTTLQDTSRWSSQPEDWFWSGSMAELYFPAPVFGLRSSQWIKAVEDDGYELRL</sequence>